<dbReference type="InterPro" id="IPR058739">
    <property type="entry name" value="NicX"/>
</dbReference>
<dbReference type="RefSeq" id="WP_005980904.1">
    <property type="nucleotide sequence ID" value="NZ_BAABXY010000001.1"/>
</dbReference>
<keyword evidence="2" id="KW-0645">Protease</keyword>
<keyword evidence="2" id="KW-0482">Metalloprotease</keyword>
<dbReference type="KEGG" id="ful:C4N20_03270"/>
<keyword evidence="2" id="KW-0378">Hydrolase</keyword>
<sequence length="324" mass="33773">MKKILMAKGARSIVEINLGVKAGENVVIVTEPKQMRIAEALAAAVIATGAEPTIHIMTPRERDGQEPPKTIAAAMKESDAFIGAVFTSITHTHAVKDACAAGSRGVMLTQFNEDQMITGGVNANFYEAAENCKKVAAAMAGAEVITITTPMGTNLKLSGKGRRGNAMTGLVEPGKFGPIPTVEANVSPVEGTANGVIVADASIPYIGIGLLKTPVKVDVKDGYIIPESISGGEEAKKLAADWIDKKDPEVYNIAEVGVGLNPECKFTGSMLEDEGVFGSLHIGVGTSITLGGVIKAACHYDLIMTKPTLTADGVVILKDGELMI</sequence>
<dbReference type="EMBL" id="LS483487">
    <property type="protein sequence ID" value="SQJ11042.1"/>
    <property type="molecule type" value="Genomic_DNA"/>
</dbReference>
<evidence type="ECO:0000313" key="2">
    <source>
        <dbReference type="EMBL" id="SQJ11042.1"/>
    </source>
</evidence>
<name>A0AAX1TSP4_9FUSO</name>
<dbReference type="Proteomes" id="UP000249008">
    <property type="component" value="Chromosome 1"/>
</dbReference>
<dbReference type="PANTHER" id="PTHR34448">
    <property type="entry name" value="AMINOPEPTIDASE"/>
    <property type="match status" value="1"/>
</dbReference>
<protein>
    <submittedName>
        <fullName evidence="2">Thermophilic metalloprotease (M29)</fullName>
    </submittedName>
</protein>
<dbReference type="Pfam" id="PF26233">
    <property type="entry name" value="NicX"/>
    <property type="match status" value="1"/>
</dbReference>
<dbReference type="AlphaFoldDB" id="A0AAX1TSP4"/>
<accession>A0AAX1TSP4</accession>
<dbReference type="SUPFAM" id="SSF144052">
    <property type="entry name" value="Thermophilic metalloprotease-like"/>
    <property type="match status" value="1"/>
</dbReference>
<gene>
    <name evidence="2" type="ORF">NCTC12112_02537</name>
</gene>
<dbReference type="PANTHER" id="PTHR34448:SF1">
    <property type="entry name" value="BLL6088 PROTEIN"/>
    <property type="match status" value="1"/>
</dbReference>
<organism evidence="2 3">
    <name type="scientific">Fusobacterium ulcerans</name>
    <dbReference type="NCBI Taxonomy" id="861"/>
    <lineage>
        <taxon>Bacteria</taxon>
        <taxon>Fusobacteriati</taxon>
        <taxon>Fusobacteriota</taxon>
        <taxon>Fusobacteriia</taxon>
        <taxon>Fusobacteriales</taxon>
        <taxon>Fusobacteriaceae</taxon>
        <taxon>Fusobacterium</taxon>
    </lineage>
</organism>
<dbReference type="InterPro" id="IPR052170">
    <property type="entry name" value="M29_Exopeptidase"/>
</dbReference>
<evidence type="ECO:0000313" key="3">
    <source>
        <dbReference type="Proteomes" id="UP000249008"/>
    </source>
</evidence>
<keyword evidence="1" id="KW-0479">Metal-binding</keyword>
<dbReference type="GO" id="GO:0046872">
    <property type="term" value="F:metal ion binding"/>
    <property type="evidence" value="ECO:0007669"/>
    <property type="project" value="UniProtKB-KW"/>
</dbReference>
<dbReference type="GeneID" id="78453815"/>
<evidence type="ECO:0000256" key="1">
    <source>
        <dbReference type="ARBA" id="ARBA00022723"/>
    </source>
</evidence>
<dbReference type="GO" id="GO:0008237">
    <property type="term" value="F:metallopeptidase activity"/>
    <property type="evidence" value="ECO:0007669"/>
    <property type="project" value="UniProtKB-KW"/>
</dbReference>
<proteinExistence type="predicted"/>
<reference evidence="2 3" key="1">
    <citation type="submission" date="2018-06" db="EMBL/GenBank/DDBJ databases">
        <authorList>
            <consortium name="Pathogen Informatics"/>
            <person name="Doyle S."/>
        </authorList>
    </citation>
    <scope>NUCLEOTIDE SEQUENCE [LARGE SCALE GENOMIC DNA]</scope>
    <source>
        <strain evidence="2 3">NCTC12112</strain>
    </source>
</reference>